<reference evidence="3 4" key="1">
    <citation type="journal article" date="2007" name="Genome Res.">
        <title>Genome characteristics of facultatively symbiotic Frankia sp. strains reflect host range and host plant biogeography.</title>
        <authorList>
            <person name="Normand P."/>
            <person name="Lapierre P."/>
            <person name="Tisa L.S."/>
            <person name="Gogarten J.P."/>
            <person name="Alloisio N."/>
            <person name="Bagnarol E."/>
            <person name="Bassi C.A."/>
            <person name="Berry A.M."/>
            <person name="Bickhart D.M."/>
            <person name="Choisne N."/>
            <person name="Couloux A."/>
            <person name="Cournoyer B."/>
            <person name="Cruveiller S."/>
            <person name="Daubin V."/>
            <person name="Demange N."/>
            <person name="Francino M.P."/>
            <person name="Goltsman E."/>
            <person name="Huang Y."/>
            <person name="Kopp O.R."/>
            <person name="Labarre L."/>
            <person name="Lapidus A."/>
            <person name="Lavire C."/>
            <person name="Marechal J."/>
            <person name="Martinez M."/>
            <person name="Mastronunzio J.E."/>
            <person name="Mullin B.C."/>
            <person name="Niemann J."/>
            <person name="Pujic P."/>
            <person name="Rawnsley T."/>
            <person name="Rouy Z."/>
            <person name="Schenowitz C."/>
            <person name="Sellstedt A."/>
            <person name="Tavares F."/>
            <person name="Tomkins J.P."/>
            <person name="Vallenet D."/>
            <person name="Valverde C."/>
            <person name="Wall L.G."/>
            <person name="Wang Y."/>
            <person name="Medigue C."/>
            <person name="Benson D.R."/>
        </authorList>
    </citation>
    <scope>NUCLEOTIDE SEQUENCE [LARGE SCALE GENOMIC DNA]</scope>
    <source>
        <strain evidence="4">DSM 45986 / CECT 9034 / ACN14a</strain>
    </source>
</reference>
<dbReference type="InterPro" id="IPR045430">
    <property type="entry name" value="EAD1"/>
</dbReference>
<sequence length="176" mass="19264">MSVSLGLSLLGLVPALLAREHPSRPARFDAAPRSTAAPAASGARTGRTGHGRARTPAGSVAGRSGHGELLRRELARIYTSSAAADQVLARVDYPREQRPSIDYHRPDVAWREIFHDFELGVVADPYRRLLAGALETYGANVVLRDLAHRHGVPVPPARAPLRRITNLKRWLRRPPV</sequence>
<dbReference type="STRING" id="326424.FRAAL5470"/>
<dbReference type="Pfam" id="PF19955">
    <property type="entry name" value="EAD1"/>
    <property type="match status" value="1"/>
</dbReference>
<protein>
    <recommendedName>
        <fullName evidence="2">Effector-associated domain-containing protein</fullName>
    </recommendedName>
</protein>
<dbReference type="HOGENOM" id="CLU_1523004_0_0_11"/>
<keyword evidence="4" id="KW-1185">Reference proteome</keyword>
<evidence type="ECO:0000259" key="2">
    <source>
        <dbReference type="Pfam" id="PF19955"/>
    </source>
</evidence>
<proteinExistence type="predicted"/>
<dbReference type="AlphaFoldDB" id="Q0REK5"/>
<accession>Q0REK5</accession>
<feature type="compositionally biased region" description="Low complexity" evidence="1">
    <location>
        <begin position="31"/>
        <end position="46"/>
    </location>
</feature>
<feature type="region of interest" description="Disordered" evidence="1">
    <location>
        <begin position="24"/>
        <end position="65"/>
    </location>
</feature>
<evidence type="ECO:0000256" key="1">
    <source>
        <dbReference type="SAM" id="MobiDB-lite"/>
    </source>
</evidence>
<name>Q0REK5_FRAAA</name>
<evidence type="ECO:0000313" key="4">
    <source>
        <dbReference type="Proteomes" id="UP000000657"/>
    </source>
</evidence>
<dbReference type="Proteomes" id="UP000000657">
    <property type="component" value="Chromosome"/>
</dbReference>
<gene>
    <name evidence="3" type="ordered locus">FRAAL5470</name>
</gene>
<dbReference type="KEGG" id="fal:FRAAL5470"/>
<dbReference type="RefSeq" id="WP_011606555.1">
    <property type="nucleotide sequence ID" value="NC_008278.1"/>
</dbReference>
<organism evidence="3 4">
    <name type="scientific">Frankia alni (strain DSM 45986 / CECT 9034 / ACN14a)</name>
    <dbReference type="NCBI Taxonomy" id="326424"/>
    <lineage>
        <taxon>Bacteria</taxon>
        <taxon>Bacillati</taxon>
        <taxon>Actinomycetota</taxon>
        <taxon>Actinomycetes</taxon>
        <taxon>Frankiales</taxon>
        <taxon>Frankiaceae</taxon>
        <taxon>Frankia</taxon>
    </lineage>
</organism>
<evidence type="ECO:0000313" key="3">
    <source>
        <dbReference type="EMBL" id="CAJ64103.1"/>
    </source>
</evidence>
<feature type="domain" description="Effector-associated" evidence="2">
    <location>
        <begin position="70"/>
        <end position="150"/>
    </location>
</feature>
<dbReference type="EMBL" id="CT573213">
    <property type="protein sequence ID" value="CAJ64103.1"/>
    <property type="molecule type" value="Genomic_DNA"/>
</dbReference>
<dbReference type="OrthoDB" id="3213327at2"/>